<dbReference type="Pfam" id="PF23283">
    <property type="entry name" value="D8C_UMOD"/>
    <property type="match status" value="1"/>
</dbReference>
<dbReference type="FunFam" id="2.10.25.10:FF:000005">
    <property type="entry name" value="Fibrillin 2"/>
    <property type="match status" value="1"/>
</dbReference>
<evidence type="ECO:0000259" key="7">
    <source>
        <dbReference type="PROSITE" id="PS50026"/>
    </source>
</evidence>
<keyword evidence="9" id="KW-1185">Reference proteome</keyword>
<dbReference type="AlphaFoldDB" id="A0A2G9RH25"/>
<name>A0A2G9RH25_AQUCT</name>
<dbReference type="PROSITE" id="PS50026">
    <property type="entry name" value="EGF_3"/>
    <property type="match status" value="3"/>
</dbReference>
<dbReference type="InterPro" id="IPR000742">
    <property type="entry name" value="EGF"/>
</dbReference>
<evidence type="ECO:0000256" key="6">
    <source>
        <dbReference type="PROSITE-ProRule" id="PRU00076"/>
    </source>
</evidence>
<accession>A0A2G9RH25</accession>
<organism evidence="8 9">
    <name type="scientific">Aquarana catesbeiana</name>
    <name type="common">American bullfrog</name>
    <name type="synonym">Rana catesbeiana</name>
    <dbReference type="NCBI Taxonomy" id="8400"/>
    <lineage>
        <taxon>Eukaryota</taxon>
        <taxon>Metazoa</taxon>
        <taxon>Chordata</taxon>
        <taxon>Craniata</taxon>
        <taxon>Vertebrata</taxon>
        <taxon>Euteleostomi</taxon>
        <taxon>Amphibia</taxon>
        <taxon>Batrachia</taxon>
        <taxon>Anura</taxon>
        <taxon>Neobatrachia</taxon>
        <taxon>Ranoidea</taxon>
        <taxon>Ranidae</taxon>
        <taxon>Aquarana</taxon>
    </lineage>
</organism>
<dbReference type="Pfam" id="PF12947">
    <property type="entry name" value="EGF_3"/>
    <property type="match status" value="1"/>
</dbReference>
<evidence type="ECO:0000256" key="5">
    <source>
        <dbReference type="ARBA" id="ARBA00023180"/>
    </source>
</evidence>
<dbReference type="InterPro" id="IPR000152">
    <property type="entry name" value="EGF-type_Asp/Asn_hydroxyl_site"/>
</dbReference>
<evidence type="ECO:0000313" key="9">
    <source>
        <dbReference type="Proteomes" id="UP000228934"/>
    </source>
</evidence>
<evidence type="ECO:0000256" key="4">
    <source>
        <dbReference type="ARBA" id="ARBA00023157"/>
    </source>
</evidence>
<dbReference type="InterPro" id="IPR050751">
    <property type="entry name" value="ECM_structural_protein"/>
</dbReference>
<keyword evidence="4 6" id="KW-1015">Disulfide bond</keyword>
<dbReference type="Proteomes" id="UP000228934">
    <property type="component" value="Unassembled WGS sequence"/>
</dbReference>
<feature type="domain" description="EGF-like" evidence="7">
    <location>
        <begin position="278"/>
        <end position="322"/>
    </location>
</feature>
<dbReference type="InterPro" id="IPR057774">
    <property type="entry name" value="D8C_UMOD/GP2/OIT3-like"/>
</dbReference>
<sequence>MMDYNDTQLLSEVYTLLEKKNSQVYFLLYAGNCSENAFEEEIFNDISSLSYGELITVNKFNYYQLVNSLKLLLSKPLNSSVHILDIKLNVIDQYTKEFNVTTSLSYLLITRDDKFTFNFTDPNENTIILEENHNIKFSYSNFSNYAFLSSHLVKSPAVGSWILNAQGDGLLTVQILGYNKNTIILEENHNIKFSYSNFSNYAFLSSHLVKSPAAGSWILNAQGDGLLTVQILGYNSLNISGNCSDSDCHPNATCGEFGGDQQCTCKVGFAGDGWYCDDINECQDRYNNNCDFYGGGSCVNTIGSYTCQCNPGFQYSEEFGCVDIDECADSSLNDCNPLAVCTNGYGSYTCTCPSRYYENELNSCIDPCSNHIILNDTWRSISNIHTEQDYWNSNDWIHCDNGLNGWYRFKGEYDLHIPEYCVPFYRCGTHAPMWITSSHPTVSDGIVSRTACANWRWGGSCCTWSNQIAVKLCPEGFYVYKLQGTPTCWLAYCTGNETITTAEPSTDFETMGPTDMTSPAPYSTTDGHTLITDSALTASDITTALTVKMTSTNNFTVSDLTTGLSSTTAFTDRQCIVREGTSFTVLVDIYLNFLGFSFYLEKVLNGLALRFPCITRQYISVLLDNGVTTETISTNRDYFLQSINTNYGESQTYAQTFPCNQSLLYGLKRALEISPAQSVIAAFTFGSMMDYNDTQLLSEVYTLLEKKNSQVYFLLYAGNCLVSASEEQIFNDISSFSYGELIPVNKFNYYQVIMECFYM</sequence>
<evidence type="ECO:0000256" key="2">
    <source>
        <dbReference type="ARBA" id="ARBA00022729"/>
    </source>
</evidence>
<dbReference type="InterPro" id="IPR024731">
    <property type="entry name" value="NELL2-like_EGF"/>
</dbReference>
<dbReference type="PROSITE" id="PS01186">
    <property type="entry name" value="EGF_2"/>
    <property type="match status" value="2"/>
</dbReference>
<comment type="caution">
    <text evidence="6">Lacks conserved residue(s) required for the propagation of feature annotation.</text>
</comment>
<dbReference type="InterPro" id="IPR049883">
    <property type="entry name" value="NOTCH1_EGF-like"/>
</dbReference>
<keyword evidence="3" id="KW-0677">Repeat</keyword>
<evidence type="ECO:0000313" key="8">
    <source>
        <dbReference type="EMBL" id="PIO27188.1"/>
    </source>
</evidence>
<evidence type="ECO:0000256" key="1">
    <source>
        <dbReference type="ARBA" id="ARBA00022536"/>
    </source>
</evidence>
<proteinExistence type="predicted"/>
<dbReference type="EMBL" id="KV938313">
    <property type="protein sequence ID" value="PIO27188.1"/>
    <property type="molecule type" value="Genomic_DNA"/>
</dbReference>
<dbReference type="Pfam" id="PF07645">
    <property type="entry name" value="EGF_CA"/>
    <property type="match status" value="2"/>
</dbReference>
<dbReference type="InterPro" id="IPR018097">
    <property type="entry name" value="EGF_Ca-bd_CS"/>
</dbReference>
<dbReference type="PROSITE" id="PS01187">
    <property type="entry name" value="EGF_CA"/>
    <property type="match status" value="1"/>
</dbReference>
<gene>
    <name evidence="8" type="ORF">AB205_0202510</name>
</gene>
<keyword evidence="5" id="KW-0325">Glycoprotein</keyword>
<reference evidence="9" key="1">
    <citation type="journal article" date="2017" name="Nat. Commun.">
        <title>The North American bullfrog draft genome provides insight into hormonal regulation of long noncoding RNA.</title>
        <authorList>
            <person name="Hammond S.A."/>
            <person name="Warren R.L."/>
            <person name="Vandervalk B.P."/>
            <person name="Kucuk E."/>
            <person name="Khan H."/>
            <person name="Gibb E.A."/>
            <person name="Pandoh P."/>
            <person name="Kirk H."/>
            <person name="Zhao Y."/>
            <person name="Jones M."/>
            <person name="Mungall A.J."/>
            <person name="Coope R."/>
            <person name="Pleasance S."/>
            <person name="Moore R.A."/>
            <person name="Holt R.A."/>
            <person name="Round J.M."/>
            <person name="Ohora S."/>
            <person name="Walle B.V."/>
            <person name="Veldhoen N."/>
            <person name="Helbing C.C."/>
            <person name="Birol I."/>
        </authorList>
    </citation>
    <scope>NUCLEOTIDE SEQUENCE [LARGE SCALE GENOMIC DNA]</scope>
</reference>
<dbReference type="PANTHER" id="PTHR24034">
    <property type="entry name" value="EGF-LIKE DOMAIN-CONTAINING PROTEIN"/>
    <property type="match status" value="1"/>
</dbReference>
<feature type="domain" description="EGF-like" evidence="7">
    <location>
        <begin position="323"/>
        <end position="365"/>
    </location>
</feature>
<dbReference type="OrthoDB" id="2015116at2759"/>
<feature type="non-terminal residue" evidence="8">
    <location>
        <position position="759"/>
    </location>
</feature>
<dbReference type="SMART" id="SM00179">
    <property type="entry name" value="EGF_CA"/>
    <property type="match status" value="2"/>
</dbReference>
<dbReference type="PANTHER" id="PTHR24034:SF203">
    <property type="entry name" value="UROMODULIN-LIKE"/>
    <property type="match status" value="1"/>
</dbReference>
<dbReference type="CDD" id="cd00054">
    <property type="entry name" value="EGF_CA"/>
    <property type="match status" value="2"/>
</dbReference>
<dbReference type="SMART" id="SM00181">
    <property type="entry name" value="EGF"/>
    <property type="match status" value="3"/>
</dbReference>
<keyword evidence="1 6" id="KW-0245">EGF-like domain</keyword>
<dbReference type="InterPro" id="IPR001881">
    <property type="entry name" value="EGF-like_Ca-bd_dom"/>
</dbReference>
<dbReference type="Gene3D" id="2.10.25.10">
    <property type="entry name" value="Laminin"/>
    <property type="match status" value="3"/>
</dbReference>
<dbReference type="PROSITE" id="PS00010">
    <property type="entry name" value="ASX_HYDROXYL"/>
    <property type="match status" value="2"/>
</dbReference>
<dbReference type="GO" id="GO:0005509">
    <property type="term" value="F:calcium ion binding"/>
    <property type="evidence" value="ECO:0007669"/>
    <property type="project" value="InterPro"/>
</dbReference>
<evidence type="ECO:0000256" key="3">
    <source>
        <dbReference type="ARBA" id="ARBA00022737"/>
    </source>
</evidence>
<feature type="domain" description="EGF-like" evidence="7">
    <location>
        <begin position="239"/>
        <end position="277"/>
    </location>
</feature>
<dbReference type="SUPFAM" id="SSF57184">
    <property type="entry name" value="Growth factor receptor domain"/>
    <property type="match status" value="1"/>
</dbReference>
<keyword evidence="2" id="KW-0732">Signal</keyword>
<dbReference type="InterPro" id="IPR009030">
    <property type="entry name" value="Growth_fac_rcpt_cys_sf"/>
</dbReference>
<feature type="disulfide bond" evidence="6">
    <location>
        <begin position="290"/>
        <end position="307"/>
    </location>
</feature>
<protein>
    <recommendedName>
        <fullName evidence="7">EGF-like domain-containing protein</fullName>
    </recommendedName>
</protein>